<comment type="similarity">
    <text evidence="2">Belongs to the KHG/KDPG aldolase family.</text>
</comment>
<dbReference type="InterPro" id="IPR013785">
    <property type="entry name" value="Aldolase_TIM"/>
</dbReference>
<accession>A0ABW3KFG7</accession>
<dbReference type="PANTHER" id="PTHR30246">
    <property type="entry name" value="2-KETO-3-DEOXY-6-PHOSPHOGLUCONATE ALDOLASE"/>
    <property type="match status" value="1"/>
</dbReference>
<reference evidence="7" key="1">
    <citation type="journal article" date="2019" name="Int. J. Syst. Evol. Microbiol.">
        <title>The Global Catalogue of Microorganisms (GCM) 10K type strain sequencing project: providing services to taxonomists for standard genome sequencing and annotation.</title>
        <authorList>
            <consortium name="The Broad Institute Genomics Platform"/>
            <consortium name="The Broad Institute Genome Sequencing Center for Infectious Disease"/>
            <person name="Wu L."/>
            <person name="Ma J."/>
        </authorList>
    </citation>
    <scope>NUCLEOTIDE SEQUENCE [LARGE SCALE GENOMIC DNA]</scope>
    <source>
        <strain evidence="7">CCUG 58938</strain>
    </source>
</reference>
<proteinExistence type="inferred from homology"/>
<dbReference type="CDD" id="cd00452">
    <property type="entry name" value="KDPG_aldolase"/>
    <property type="match status" value="1"/>
</dbReference>
<keyword evidence="5" id="KW-0119">Carbohydrate metabolism</keyword>
<evidence type="ECO:0000256" key="2">
    <source>
        <dbReference type="ARBA" id="ARBA00006906"/>
    </source>
</evidence>
<dbReference type="InterPro" id="IPR000887">
    <property type="entry name" value="Aldlse_KDPG_KHG"/>
</dbReference>
<evidence type="ECO:0000313" key="7">
    <source>
        <dbReference type="Proteomes" id="UP001597112"/>
    </source>
</evidence>
<name>A0ABW3KFG7_9BACT</name>
<evidence type="ECO:0000313" key="6">
    <source>
        <dbReference type="EMBL" id="MFD1003662.1"/>
    </source>
</evidence>
<dbReference type="SUPFAM" id="SSF51569">
    <property type="entry name" value="Aldolase"/>
    <property type="match status" value="1"/>
</dbReference>
<keyword evidence="4" id="KW-0456">Lyase</keyword>
<comment type="pathway">
    <text evidence="1">Carbohydrate acid metabolism.</text>
</comment>
<evidence type="ECO:0000256" key="3">
    <source>
        <dbReference type="ARBA" id="ARBA00011233"/>
    </source>
</evidence>
<protein>
    <submittedName>
        <fullName evidence="6">Bifunctional 4-hydroxy-2-oxoglutarate aldolase/2-dehydro-3-deoxy-phosphogluconate aldolase</fullName>
    </submittedName>
</protein>
<evidence type="ECO:0000256" key="1">
    <source>
        <dbReference type="ARBA" id="ARBA00004761"/>
    </source>
</evidence>
<comment type="caution">
    <text evidence="6">The sequence shown here is derived from an EMBL/GenBank/DDBJ whole genome shotgun (WGS) entry which is preliminary data.</text>
</comment>
<evidence type="ECO:0000256" key="4">
    <source>
        <dbReference type="ARBA" id="ARBA00023239"/>
    </source>
</evidence>
<dbReference type="RefSeq" id="WP_377586588.1">
    <property type="nucleotide sequence ID" value="NZ_JBHTKA010000016.1"/>
</dbReference>
<dbReference type="PANTHER" id="PTHR30246:SF1">
    <property type="entry name" value="2-DEHYDRO-3-DEOXY-6-PHOSPHOGALACTONATE ALDOLASE-RELATED"/>
    <property type="match status" value="1"/>
</dbReference>
<keyword evidence="7" id="KW-1185">Reference proteome</keyword>
<evidence type="ECO:0000256" key="5">
    <source>
        <dbReference type="ARBA" id="ARBA00023277"/>
    </source>
</evidence>
<dbReference type="Proteomes" id="UP001597112">
    <property type="component" value="Unassembled WGS sequence"/>
</dbReference>
<comment type="subunit">
    <text evidence="3">Homotrimer.</text>
</comment>
<gene>
    <name evidence="6" type="ORF">ACFQ21_30330</name>
</gene>
<organism evidence="6 7">
    <name type="scientific">Ohtaekwangia kribbensis</name>
    <dbReference type="NCBI Taxonomy" id="688913"/>
    <lineage>
        <taxon>Bacteria</taxon>
        <taxon>Pseudomonadati</taxon>
        <taxon>Bacteroidota</taxon>
        <taxon>Cytophagia</taxon>
        <taxon>Cytophagales</taxon>
        <taxon>Fulvivirgaceae</taxon>
        <taxon>Ohtaekwangia</taxon>
    </lineage>
</organism>
<dbReference type="Pfam" id="PF01081">
    <property type="entry name" value="Aldolase"/>
    <property type="match status" value="1"/>
</dbReference>
<sequence>MKFTNQQIVDTMKRTGVVPLFTHDNAEEAQQVIEAAYRGGVRVFEFTNRKKNSYDVFVHILKQRSNYPDLMIGIGTIMDGATTKKFIDAGADFIISPILKLEMAEVCRAHNKLWMPGCATLTEIVTAKENGAEVIKVFPGSVLGPGFVSSIMPVVPDLQLMITGGVEPNEKNLSAWFKAGAMCVGMGSQLFTKEIIAEKNWKLLEKNVTEALDIVKKLRS</sequence>
<dbReference type="Gene3D" id="3.20.20.70">
    <property type="entry name" value="Aldolase class I"/>
    <property type="match status" value="1"/>
</dbReference>
<dbReference type="EMBL" id="JBHTKA010000016">
    <property type="protein sequence ID" value="MFD1003662.1"/>
    <property type="molecule type" value="Genomic_DNA"/>
</dbReference>